<evidence type="ECO:0000256" key="3">
    <source>
        <dbReference type="SAM" id="MobiDB-lite"/>
    </source>
</evidence>
<keyword evidence="4" id="KW-0732">Signal</keyword>
<gene>
    <name evidence="5" type="primary">CUD2_2</name>
    <name evidence="5" type="ORF">B7P43_G13348</name>
</gene>
<dbReference type="InParanoid" id="A0A2J7R6Z4"/>
<sequence length="151" mass="16383">MKTIIVVTLTLLAAVSAAPQYRGQPQGQYSTPIPIISQYSVINPDGSYQYSYETGNGISAREEGFLKNAGNPETEAQVAQGQFSYTGDDGIPISLTYTADENGFVAQGAHLPTPPPIPPAIQRALDFLARQPQLQPQPDFSQSRRPNYGRK</sequence>
<evidence type="ECO:0000313" key="6">
    <source>
        <dbReference type="Proteomes" id="UP000235965"/>
    </source>
</evidence>
<proteinExistence type="predicted"/>
<reference evidence="5 6" key="1">
    <citation type="submission" date="2017-12" db="EMBL/GenBank/DDBJ databases">
        <title>Hemimetabolous genomes reveal molecular basis of termite eusociality.</title>
        <authorList>
            <person name="Harrison M.C."/>
            <person name="Jongepier E."/>
            <person name="Robertson H.M."/>
            <person name="Arning N."/>
            <person name="Bitard-Feildel T."/>
            <person name="Chao H."/>
            <person name="Childers C.P."/>
            <person name="Dinh H."/>
            <person name="Doddapaneni H."/>
            <person name="Dugan S."/>
            <person name="Gowin J."/>
            <person name="Greiner C."/>
            <person name="Han Y."/>
            <person name="Hu H."/>
            <person name="Hughes D.S.T."/>
            <person name="Huylmans A.-K."/>
            <person name="Kemena C."/>
            <person name="Kremer L.P.M."/>
            <person name="Lee S.L."/>
            <person name="Lopez-Ezquerra A."/>
            <person name="Mallet L."/>
            <person name="Monroy-Kuhn J.M."/>
            <person name="Moser A."/>
            <person name="Murali S.C."/>
            <person name="Muzny D.M."/>
            <person name="Otani S."/>
            <person name="Piulachs M.-D."/>
            <person name="Poelchau M."/>
            <person name="Qu J."/>
            <person name="Schaub F."/>
            <person name="Wada-Katsumata A."/>
            <person name="Worley K.C."/>
            <person name="Xie Q."/>
            <person name="Ylla G."/>
            <person name="Poulsen M."/>
            <person name="Gibbs R.A."/>
            <person name="Schal C."/>
            <person name="Richards S."/>
            <person name="Belles X."/>
            <person name="Korb J."/>
            <person name="Bornberg-Bauer E."/>
        </authorList>
    </citation>
    <scope>NUCLEOTIDE SEQUENCE [LARGE SCALE GENOMIC DNA]</scope>
    <source>
        <tissue evidence="5">Whole body</tissue>
    </source>
</reference>
<dbReference type="PANTHER" id="PTHR10380">
    <property type="entry name" value="CUTICLE PROTEIN"/>
    <property type="match status" value="1"/>
</dbReference>
<dbReference type="OrthoDB" id="6379191at2759"/>
<name>A0A2J7R6Z4_9NEOP</name>
<evidence type="ECO:0000256" key="1">
    <source>
        <dbReference type="ARBA" id="ARBA00022460"/>
    </source>
</evidence>
<dbReference type="FunCoup" id="A0A2J7R6Z4">
    <property type="interactions" value="21"/>
</dbReference>
<evidence type="ECO:0000256" key="2">
    <source>
        <dbReference type="PROSITE-ProRule" id="PRU00497"/>
    </source>
</evidence>
<dbReference type="PROSITE" id="PS51155">
    <property type="entry name" value="CHIT_BIND_RR_2"/>
    <property type="match status" value="1"/>
</dbReference>
<feature type="chain" id="PRO_5014405513" evidence="4">
    <location>
        <begin position="18"/>
        <end position="151"/>
    </location>
</feature>
<dbReference type="EMBL" id="NEVH01006738">
    <property type="protein sequence ID" value="PNF36608.1"/>
    <property type="molecule type" value="Genomic_DNA"/>
</dbReference>
<dbReference type="InterPro" id="IPR031311">
    <property type="entry name" value="CHIT_BIND_RR_consensus"/>
</dbReference>
<accession>A0A2J7R6Z4</accession>
<evidence type="ECO:0000313" key="5">
    <source>
        <dbReference type="EMBL" id="PNF36608.1"/>
    </source>
</evidence>
<dbReference type="PANTHER" id="PTHR10380:SF241">
    <property type="entry name" value="CUTICULAR PROTEIN 47EG-RELATED"/>
    <property type="match status" value="1"/>
</dbReference>
<dbReference type="STRING" id="105785.A0A2J7R6Z4"/>
<feature type="compositionally biased region" description="Polar residues" evidence="3">
    <location>
        <begin position="132"/>
        <end position="145"/>
    </location>
</feature>
<protein>
    <submittedName>
        <fullName evidence="5">Endocuticle structural glycoprotein SgAbd-2</fullName>
    </submittedName>
</protein>
<keyword evidence="1 2" id="KW-0193">Cuticle</keyword>
<dbReference type="Pfam" id="PF00379">
    <property type="entry name" value="Chitin_bind_4"/>
    <property type="match status" value="1"/>
</dbReference>
<dbReference type="Proteomes" id="UP000235965">
    <property type="component" value="Unassembled WGS sequence"/>
</dbReference>
<dbReference type="GO" id="GO:0008010">
    <property type="term" value="F:structural constituent of chitin-based larval cuticle"/>
    <property type="evidence" value="ECO:0007669"/>
    <property type="project" value="TreeGrafter"/>
</dbReference>
<dbReference type="InterPro" id="IPR000618">
    <property type="entry name" value="Insect_cuticle"/>
</dbReference>
<dbReference type="PROSITE" id="PS00233">
    <property type="entry name" value="CHIT_BIND_RR_1"/>
    <property type="match status" value="1"/>
</dbReference>
<evidence type="ECO:0000256" key="4">
    <source>
        <dbReference type="SAM" id="SignalP"/>
    </source>
</evidence>
<dbReference type="GO" id="GO:0062129">
    <property type="term" value="C:chitin-based extracellular matrix"/>
    <property type="evidence" value="ECO:0007669"/>
    <property type="project" value="TreeGrafter"/>
</dbReference>
<feature type="region of interest" description="Disordered" evidence="3">
    <location>
        <begin position="131"/>
        <end position="151"/>
    </location>
</feature>
<dbReference type="AlphaFoldDB" id="A0A2J7R6Z4"/>
<dbReference type="InterPro" id="IPR050468">
    <property type="entry name" value="Cuticle_Struct_Prot"/>
</dbReference>
<organism evidence="5 6">
    <name type="scientific">Cryptotermes secundus</name>
    <dbReference type="NCBI Taxonomy" id="105785"/>
    <lineage>
        <taxon>Eukaryota</taxon>
        <taxon>Metazoa</taxon>
        <taxon>Ecdysozoa</taxon>
        <taxon>Arthropoda</taxon>
        <taxon>Hexapoda</taxon>
        <taxon>Insecta</taxon>
        <taxon>Pterygota</taxon>
        <taxon>Neoptera</taxon>
        <taxon>Polyneoptera</taxon>
        <taxon>Dictyoptera</taxon>
        <taxon>Blattodea</taxon>
        <taxon>Blattoidea</taxon>
        <taxon>Termitoidae</taxon>
        <taxon>Kalotermitidae</taxon>
        <taxon>Cryptotermitinae</taxon>
        <taxon>Cryptotermes</taxon>
    </lineage>
</organism>
<feature type="signal peptide" evidence="4">
    <location>
        <begin position="1"/>
        <end position="17"/>
    </location>
</feature>
<dbReference type="PRINTS" id="PR00947">
    <property type="entry name" value="CUTICLE"/>
</dbReference>
<keyword evidence="6" id="KW-1185">Reference proteome</keyword>
<comment type="caution">
    <text evidence="5">The sequence shown here is derived from an EMBL/GenBank/DDBJ whole genome shotgun (WGS) entry which is preliminary data.</text>
</comment>